<proteinExistence type="inferred from homology"/>
<reference evidence="3" key="1">
    <citation type="submission" date="2023-03" db="EMBL/GenBank/DDBJ databases">
        <title>Massive genome expansion in bonnet fungi (Mycena s.s.) driven by repeated elements and novel gene families across ecological guilds.</title>
        <authorList>
            <consortium name="Lawrence Berkeley National Laboratory"/>
            <person name="Harder C.B."/>
            <person name="Miyauchi S."/>
            <person name="Viragh M."/>
            <person name="Kuo A."/>
            <person name="Thoen E."/>
            <person name="Andreopoulos B."/>
            <person name="Lu D."/>
            <person name="Skrede I."/>
            <person name="Drula E."/>
            <person name="Henrissat B."/>
            <person name="Morin E."/>
            <person name="Kohler A."/>
            <person name="Barry K."/>
            <person name="LaButti K."/>
            <person name="Morin E."/>
            <person name="Salamov A."/>
            <person name="Lipzen A."/>
            <person name="Mereny Z."/>
            <person name="Hegedus B."/>
            <person name="Baldrian P."/>
            <person name="Stursova M."/>
            <person name="Weitz H."/>
            <person name="Taylor A."/>
            <person name="Grigoriev I.V."/>
            <person name="Nagy L.G."/>
            <person name="Martin F."/>
            <person name="Kauserud H."/>
        </authorList>
    </citation>
    <scope>NUCLEOTIDE SEQUENCE</scope>
    <source>
        <strain evidence="3">CBHHK200</strain>
    </source>
</reference>
<gene>
    <name evidence="3" type="ORF">C8F04DRAFT_1250695</name>
</gene>
<accession>A0AAD6TEA0</accession>
<feature type="region of interest" description="Disordered" evidence="2">
    <location>
        <begin position="1"/>
        <end position="136"/>
    </location>
</feature>
<organism evidence="3 4">
    <name type="scientific">Mycena alexandri</name>
    <dbReference type="NCBI Taxonomy" id="1745969"/>
    <lineage>
        <taxon>Eukaryota</taxon>
        <taxon>Fungi</taxon>
        <taxon>Dikarya</taxon>
        <taxon>Basidiomycota</taxon>
        <taxon>Agaricomycotina</taxon>
        <taxon>Agaricomycetes</taxon>
        <taxon>Agaricomycetidae</taxon>
        <taxon>Agaricales</taxon>
        <taxon>Marasmiineae</taxon>
        <taxon>Mycenaceae</taxon>
        <taxon>Mycena</taxon>
    </lineage>
</organism>
<sequence length="769" mass="84936">MDDIAHERPRNHRKRKAPNDDPQDPSDDPAVENINLLADPAADQNNINSGPATAPRQSWLAAEPMWPTSLAFRPSPQKRPRVQRRESRRENSYGPPARRLGKRACMRPPRSPPHPRLGNDLEDIGIVSTSDPGPSSGSLLHLRDTIFTKSIPPSTISSVPIDPNSTHIPPVQPPINRNTLKELDLDVIIRNPQLRHDLLFDPGLQFRPTTTRRKTERSEKYWAAITCELESGCTCVSFDMRGKPNPTVCACAHVSTPSLNPVVAFSPTLHVVTLRMPSRIRSLLDEFLEVLLLVIQPLSNVVGANVSPTKSQQAEHVAQAAYIRSVFDPALIEQELKHKLFDPSGLFRAIGLTLQGHCAPMRDHAVELMVQVAQTCAPGGEGTKADAVRAVRMCMDILELMKLDIANHQLQTLRPFLMRTSGQFELRSFKSRKGGQGCLFQKTREWLAAAHSALLTRGEPIPHPLYPPGHLRYQTLQKNQQIYLATLKGLTDLVFTSPSPANLISLPVATPPTPQATLPTISSLPGYPETSYLDNARILLLSTDAVDLTALYMFLLLYRQLRFSGSVESPSSSSGGVDEWELQRIKREIRDIGSSRLGYSFYCGSAAAETDVDTEELEKWRALKQNVVLQIAMRAKNVSTPTNTDQPMGPVDESLLGLAQRWADQNIQYASVLSAMLRERLRDVVFNAVVALAYPGRDASSGKLANIDFSTLRRSPPLSPSPSPAVGKVTGMEALTEEIGALAENISRLALIHINAYLPLYEVEHFLDA</sequence>
<keyword evidence="4" id="KW-1185">Reference proteome</keyword>
<dbReference type="PANTHER" id="PTHR12832:SF11">
    <property type="entry name" value="LD23868P"/>
    <property type="match status" value="1"/>
</dbReference>
<evidence type="ECO:0000256" key="2">
    <source>
        <dbReference type="SAM" id="MobiDB-lite"/>
    </source>
</evidence>
<evidence type="ECO:0000313" key="3">
    <source>
        <dbReference type="EMBL" id="KAJ7044087.1"/>
    </source>
</evidence>
<dbReference type="Proteomes" id="UP001218188">
    <property type="component" value="Unassembled WGS sequence"/>
</dbReference>
<dbReference type="Pfam" id="PF05794">
    <property type="entry name" value="Tcp11"/>
    <property type="match status" value="1"/>
</dbReference>
<dbReference type="InterPro" id="IPR008862">
    <property type="entry name" value="Tcp11"/>
</dbReference>
<dbReference type="EMBL" id="JARJCM010000008">
    <property type="protein sequence ID" value="KAJ7044087.1"/>
    <property type="molecule type" value="Genomic_DNA"/>
</dbReference>
<dbReference type="AlphaFoldDB" id="A0AAD6TEA0"/>
<feature type="compositionally biased region" description="Polar residues" evidence="2">
    <location>
        <begin position="127"/>
        <end position="136"/>
    </location>
</feature>
<comment type="similarity">
    <text evidence="1">Belongs to the TCP11 family.</text>
</comment>
<comment type="caution">
    <text evidence="3">The sequence shown here is derived from an EMBL/GenBank/DDBJ whole genome shotgun (WGS) entry which is preliminary data.</text>
</comment>
<dbReference type="GO" id="GO:0010737">
    <property type="term" value="P:protein kinase A signaling"/>
    <property type="evidence" value="ECO:0007669"/>
    <property type="project" value="TreeGrafter"/>
</dbReference>
<feature type="compositionally biased region" description="Acidic residues" evidence="2">
    <location>
        <begin position="21"/>
        <end position="30"/>
    </location>
</feature>
<name>A0AAD6TEA0_9AGAR</name>
<protein>
    <submittedName>
        <fullName evidence="3">T-complex protein 11-domain-containing protein</fullName>
    </submittedName>
</protein>
<evidence type="ECO:0000313" key="4">
    <source>
        <dbReference type="Proteomes" id="UP001218188"/>
    </source>
</evidence>
<evidence type="ECO:0000256" key="1">
    <source>
        <dbReference type="ARBA" id="ARBA00010954"/>
    </source>
</evidence>
<dbReference type="PANTHER" id="PTHR12832">
    <property type="entry name" value="TESTIS-SPECIFIC PROTEIN PBS13 T-COMPLEX 11"/>
    <property type="match status" value="1"/>
</dbReference>